<keyword evidence="9 11" id="KW-0472">Membrane</keyword>
<keyword evidence="4 11" id="KW-0813">Transport</keyword>
<accession>A0ABM1AKU1</accession>
<organism evidence="13 14">
    <name type="scientific">Microtus ochrogaster</name>
    <name type="common">Prairie vole</name>
    <dbReference type="NCBI Taxonomy" id="79684"/>
    <lineage>
        <taxon>Eukaryota</taxon>
        <taxon>Metazoa</taxon>
        <taxon>Chordata</taxon>
        <taxon>Craniata</taxon>
        <taxon>Vertebrata</taxon>
        <taxon>Euteleostomi</taxon>
        <taxon>Mammalia</taxon>
        <taxon>Eutheria</taxon>
        <taxon>Euarchontoglires</taxon>
        <taxon>Glires</taxon>
        <taxon>Rodentia</taxon>
        <taxon>Myomorpha</taxon>
        <taxon>Muroidea</taxon>
        <taxon>Cricetidae</taxon>
        <taxon>Arvicolinae</taxon>
        <taxon>Microtus</taxon>
    </lineage>
</organism>
<dbReference type="GeneID" id="101984847"/>
<comment type="similarity">
    <text evidence="3 11">Belongs to the mitochondrial pyruvate carrier (MPC) (TC 2.A.105) family.</text>
</comment>
<evidence type="ECO:0000256" key="9">
    <source>
        <dbReference type="ARBA" id="ARBA00023136"/>
    </source>
</evidence>
<evidence type="ECO:0000256" key="1">
    <source>
        <dbReference type="ARBA" id="ARBA00002429"/>
    </source>
</evidence>
<evidence type="ECO:0000256" key="2">
    <source>
        <dbReference type="ARBA" id="ARBA00004448"/>
    </source>
</evidence>
<evidence type="ECO:0000313" key="14">
    <source>
        <dbReference type="RefSeq" id="XP_013203749.2"/>
    </source>
</evidence>
<sequence>MAEARNMLLAVASSGSATRSAFGTQLLAGSLTVVGIPASEATMAGVAALVWKTREYVKTKEFRDYITNTHFWGPVANWGLPMVAFRDMKAPPAIVSGRMTTALMFYSMAFMCFAYWVQPRNYLLMARHFTNVVVHSMQASWYLGGQGQQPPSQSLMTGGGGSLTQFDDWGWG</sequence>
<comment type="subcellular location">
    <subcellularLocation>
        <location evidence="2 11">Mitochondrion inner membrane</location>
        <topology evidence="2 11">Multi-pass membrane protein</topology>
    </subcellularLocation>
</comment>
<feature type="transmembrane region" description="Helical" evidence="11">
    <location>
        <begin position="95"/>
        <end position="117"/>
    </location>
</feature>
<evidence type="ECO:0000256" key="4">
    <source>
        <dbReference type="ARBA" id="ARBA00022448"/>
    </source>
</evidence>
<evidence type="ECO:0000256" key="8">
    <source>
        <dbReference type="ARBA" id="ARBA00023128"/>
    </source>
</evidence>
<evidence type="ECO:0000256" key="6">
    <source>
        <dbReference type="ARBA" id="ARBA00022792"/>
    </source>
</evidence>
<evidence type="ECO:0000256" key="3">
    <source>
        <dbReference type="ARBA" id="ARBA00006416"/>
    </source>
</evidence>
<dbReference type="PANTHER" id="PTHR14154">
    <property type="entry name" value="UPF0041 BRAIN PROTEIN 44-RELATED"/>
    <property type="match status" value="1"/>
</dbReference>
<dbReference type="Pfam" id="PF03650">
    <property type="entry name" value="MPC"/>
    <property type="match status" value="1"/>
</dbReference>
<evidence type="ECO:0000256" key="7">
    <source>
        <dbReference type="ARBA" id="ARBA00022989"/>
    </source>
</evidence>
<evidence type="ECO:0000256" key="11">
    <source>
        <dbReference type="RuleBase" id="RU363100"/>
    </source>
</evidence>
<keyword evidence="7 11" id="KW-1133">Transmembrane helix</keyword>
<keyword evidence="8 11" id="KW-0496">Mitochondrion</keyword>
<comment type="caution">
    <text evidence="11">Lacks conserved residue(s) required for the propagation of feature annotation.</text>
</comment>
<proteinExistence type="inferred from homology"/>
<keyword evidence="13" id="KW-1185">Reference proteome</keyword>
<comment type="catalytic activity">
    <reaction evidence="10">
        <text>pyruvate(out) + H(+)(out) = pyruvate(in) + H(+)(in)</text>
        <dbReference type="Rhea" id="RHEA:64720"/>
        <dbReference type="ChEBI" id="CHEBI:15361"/>
        <dbReference type="ChEBI" id="CHEBI:15378"/>
    </reaction>
</comment>
<evidence type="ECO:0000256" key="5">
    <source>
        <dbReference type="ARBA" id="ARBA00022692"/>
    </source>
</evidence>
<reference evidence="14" key="1">
    <citation type="submission" date="2025-08" db="UniProtKB">
        <authorList>
            <consortium name="RefSeq"/>
        </authorList>
    </citation>
    <scope>IDENTIFICATION</scope>
</reference>
<dbReference type="Proteomes" id="UP000694915">
    <property type="component" value="Chromosome 10"/>
</dbReference>
<dbReference type="RefSeq" id="XP_013203749.2">
    <property type="nucleotide sequence ID" value="XM_013348295.2"/>
</dbReference>
<keyword evidence="6 11" id="KW-0999">Mitochondrion inner membrane</keyword>
<name>A0ABM1AKU1_MICOH</name>
<dbReference type="InterPro" id="IPR005336">
    <property type="entry name" value="MPC"/>
</dbReference>
<comment type="function">
    <text evidence="1 11">Mediates the uptake of pyruvate into mitochondria.</text>
</comment>
<feature type="region of interest" description="Disordered" evidence="12">
    <location>
        <begin position="150"/>
        <end position="172"/>
    </location>
</feature>
<gene>
    <name evidence="14" type="primary">Mpc1l</name>
</gene>
<evidence type="ECO:0000313" key="13">
    <source>
        <dbReference type="Proteomes" id="UP000694915"/>
    </source>
</evidence>
<evidence type="ECO:0000256" key="10">
    <source>
        <dbReference type="ARBA" id="ARBA00047693"/>
    </source>
</evidence>
<protein>
    <recommendedName>
        <fullName evidence="11">Mitochondrial pyruvate carrier</fullName>
    </recommendedName>
</protein>
<evidence type="ECO:0000256" key="12">
    <source>
        <dbReference type="SAM" id="MobiDB-lite"/>
    </source>
</evidence>
<keyword evidence="5 11" id="KW-0812">Transmembrane</keyword>